<dbReference type="PROSITE" id="PS50003">
    <property type="entry name" value="PH_DOMAIN"/>
    <property type="match status" value="1"/>
</dbReference>
<gene>
    <name evidence="2" type="ORF">ElyMa_005265900</name>
</gene>
<organism evidence="2 3">
    <name type="scientific">Elysia marginata</name>
    <dbReference type="NCBI Taxonomy" id="1093978"/>
    <lineage>
        <taxon>Eukaryota</taxon>
        <taxon>Metazoa</taxon>
        <taxon>Spiralia</taxon>
        <taxon>Lophotrochozoa</taxon>
        <taxon>Mollusca</taxon>
        <taxon>Gastropoda</taxon>
        <taxon>Heterobranchia</taxon>
        <taxon>Euthyneura</taxon>
        <taxon>Panpulmonata</taxon>
        <taxon>Sacoglossa</taxon>
        <taxon>Placobranchoidea</taxon>
        <taxon>Plakobranchidae</taxon>
        <taxon>Elysia</taxon>
    </lineage>
</organism>
<dbReference type="SUPFAM" id="SSF50729">
    <property type="entry name" value="PH domain-like"/>
    <property type="match status" value="1"/>
</dbReference>
<name>A0AAV4JX87_9GAST</name>
<comment type="caution">
    <text evidence="2">The sequence shown here is derived from an EMBL/GenBank/DDBJ whole genome shotgun (WGS) entry which is preliminary data.</text>
</comment>
<evidence type="ECO:0000313" key="3">
    <source>
        <dbReference type="Proteomes" id="UP000762676"/>
    </source>
</evidence>
<dbReference type="Gene3D" id="2.30.29.30">
    <property type="entry name" value="Pleckstrin-homology domain (PH domain)/Phosphotyrosine-binding domain (PTB)"/>
    <property type="match status" value="1"/>
</dbReference>
<keyword evidence="3" id="KW-1185">Reference proteome</keyword>
<accession>A0AAV4JX87</accession>
<dbReference type="InterPro" id="IPR011993">
    <property type="entry name" value="PH-like_dom_sf"/>
</dbReference>
<evidence type="ECO:0000259" key="1">
    <source>
        <dbReference type="PROSITE" id="PS50003"/>
    </source>
</evidence>
<dbReference type="EMBL" id="BMAT01010512">
    <property type="protein sequence ID" value="GFS27404.1"/>
    <property type="molecule type" value="Genomic_DNA"/>
</dbReference>
<dbReference type="InterPro" id="IPR001849">
    <property type="entry name" value="PH_domain"/>
</dbReference>
<sequence length="80" mass="9078">MMDPTHNLMNGYMLVQDANKKWKTRWFVLSEDQLTCCHKKNKSVVISSLMLQGCSVVCPAPNDTDLNTQVKLQPRRVGLA</sequence>
<dbReference type="Proteomes" id="UP000762676">
    <property type="component" value="Unassembled WGS sequence"/>
</dbReference>
<proteinExistence type="predicted"/>
<protein>
    <submittedName>
        <fullName evidence="2">Pleckstrin</fullName>
    </submittedName>
</protein>
<reference evidence="2 3" key="1">
    <citation type="journal article" date="2021" name="Elife">
        <title>Chloroplast acquisition without the gene transfer in kleptoplastic sea slugs, Plakobranchus ocellatus.</title>
        <authorList>
            <person name="Maeda T."/>
            <person name="Takahashi S."/>
            <person name="Yoshida T."/>
            <person name="Shimamura S."/>
            <person name="Takaki Y."/>
            <person name="Nagai Y."/>
            <person name="Toyoda A."/>
            <person name="Suzuki Y."/>
            <person name="Arimoto A."/>
            <person name="Ishii H."/>
            <person name="Satoh N."/>
            <person name="Nishiyama T."/>
            <person name="Hasebe M."/>
            <person name="Maruyama T."/>
            <person name="Minagawa J."/>
            <person name="Obokata J."/>
            <person name="Shigenobu S."/>
        </authorList>
    </citation>
    <scope>NUCLEOTIDE SEQUENCE [LARGE SCALE GENOMIC DNA]</scope>
</reference>
<evidence type="ECO:0000313" key="2">
    <source>
        <dbReference type="EMBL" id="GFS27404.1"/>
    </source>
</evidence>
<dbReference type="Pfam" id="PF00169">
    <property type="entry name" value="PH"/>
    <property type="match status" value="1"/>
</dbReference>
<dbReference type="AlphaFoldDB" id="A0AAV4JX87"/>
<feature type="domain" description="PH" evidence="1">
    <location>
        <begin position="6"/>
        <end position="80"/>
    </location>
</feature>